<dbReference type="PANTHER" id="PTHR23513:SF6">
    <property type="entry name" value="MAJOR FACILITATOR SUPERFAMILY ASSOCIATED DOMAIN-CONTAINING PROTEIN"/>
    <property type="match status" value="1"/>
</dbReference>
<dbReference type="EMBL" id="JBEXZR010000006">
    <property type="protein sequence ID" value="MEU0707532.1"/>
    <property type="molecule type" value="Genomic_DNA"/>
</dbReference>
<gene>
    <name evidence="6" type="ORF">ABZ508_09155</name>
</gene>
<evidence type="ECO:0000256" key="4">
    <source>
        <dbReference type="ARBA" id="ARBA00022989"/>
    </source>
</evidence>
<dbReference type="SUPFAM" id="SSF103473">
    <property type="entry name" value="MFS general substrate transporter"/>
    <property type="match status" value="1"/>
</dbReference>
<evidence type="ECO:0008006" key="8">
    <source>
        <dbReference type="Google" id="ProtNLM"/>
    </source>
</evidence>
<evidence type="ECO:0000256" key="2">
    <source>
        <dbReference type="ARBA" id="ARBA00022475"/>
    </source>
</evidence>
<dbReference type="Proteomes" id="UP001550378">
    <property type="component" value="Unassembled WGS sequence"/>
</dbReference>
<keyword evidence="2" id="KW-1003">Cell membrane</keyword>
<protein>
    <recommendedName>
        <fullName evidence="8">MFS transporter</fullName>
    </recommendedName>
</protein>
<keyword evidence="3" id="KW-0812">Transmembrane</keyword>
<comment type="subcellular location">
    <subcellularLocation>
        <location evidence="1">Cell membrane</location>
        <topology evidence="1">Multi-pass membrane protein</topology>
    </subcellularLocation>
</comment>
<evidence type="ECO:0000313" key="6">
    <source>
        <dbReference type="EMBL" id="MEU0707532.1"/>
    </source>
</evidence>
<evidence type="ECO:0000256" key="5">
    <source>
        <dbReference type="ARBA" id="ARBA00023136"/>
    </source>
</evidence>
<proteinExistence type="predicted"/>
<dbReference type="PANTHER" id="PTHR23513">
    <property type="entry name" value="INTEGRAL MEMBRANE EFFLUX PROTEIN-RELATED"/>
    <property type="match status" value="1"/>
</dbReference>
<dbReference type="RefSeq" id="WP_359807629.1">
    <property type="nucleotide sequence ID" value="NZ_JBEXZO010000068.1"/>
</dbReference>
<keyword evidence="7" id="KW-1185">Reference proteome</keyword>
<evidence type="ECO:0000256" key="3">
    <source>
        <dbReference type="ARBA" id="ARBA00022692"/>
    </source>
</evidence>
<keyword evidence="5" id="KW-0472">Membrane</keyword>
<name>A0ABV2W1X2_9ACTN</name>
<dbReference type="InterPro" id="IPR036259">
    <property type="entry name" value="MFS_trans_sf"/>
</dbReference>
<comment type="caution">
    <text evidence="6">The sequence shown here is derived from an EMBL/GenBank/DDBJ whole genome shotgun (WGS) entry which is preliminary data.</text>
</comment>
<organism evidence="6 7">
    <name type="scientific">Streptomyces lavendulocolor</name>
    <dbReference type="NCBI Taxonomy" id="67316"/>
    <lineage>
        <taxon>Bacteria</taxon>
        <taxon>Bacillati</taxon>
        <taxon>Actinomycetota</taxon>
        <taxon>Actinomycetes</taxon>
        <taxon>Kitasatosporales</taxon>
        <taxon>Streptomycetaceae</taxon>
        <taxon>Streptomyces</taxon>
    </lineage>
</organism>
<accession>A0ABV2W1X2</accession>
<reference evidence="6 7" key="1">
    <citation type="submission" date="2024-06" db="EMBL/GenBank/DDBJ databases">
        <title>The Natural Products Discovery Center: Release of the First 8490 Sequenced Strains for Exploring Actinobacteria Biosynthetic Diversity.</title>
        <authorList>
            <person name="Kalkreuter E."/>
            <person name="Kautsar S.A."/>
            <person name="Yang D."/>
            <person name="Bader C.D."/>
            <person name="Teijaro C.N."/>
            <person name="Fluegel L."/>
            <person name="Davis C.M."/>
            <person name="Simpson J.R."/>
            <person name="Lauterbach L."/>
            <person name="Steele A.D."/>
            <person name="Gui C."/>
            <person name="Meng S."/>
            <person name="Li G."/>
            <person name="Viehrig K."/>
            <person name="Ye F."/>
            <person name="Su P."/>
            <person name="Kiefer A.F."/>
            <person name="Nichols A."/>
            <person name="Cepeda A.J."/>
            <person name="Yan W."/>
            <person name="Fan B."/>
            <person name="Jiang Y."/>
            <person name="Adhikari A."/>
            <person name="Zheng C.-J."/>
            <person name="Schuster L."/>
            <person name="Cowan T.M."/>
            <person name="Smanski M.J."/>
            <person name="Chevrette M.G."/>
            <person name="De Carvalho L.P.S."/>
            <person name="Shen B."/>
        </authorList>
    </citation>
    <scope>NUCLEOTIDE SEQUENCE [LARGE SCALE GENOMIC DNA]</scope>
    <source>
        <strain evidence="6 7">NPDC006337</strain>
    </source>
</reference>
<sequence>MTSCAETPAPPAPSGASLWRHRDFRRYLTGQAASVAGSSITQMALPVLAVLHLDATTAQVAWLAFLGQLPPALLALHAGALADRCVNCTKSLIMKRDDLRLRGSVSCKICTAS</sequence>
<evidence type="ECO:0000313" key="7">
    <source>
        <dbReference type="Proteomes" id="UP001550378"/>
    </source>
</evidence>
<keyword evidence="4" id="KW-1133">Transmembrane helix</keyword>
<evidence type="ECO:0000256" key="1">
    <source>
        <dbReference type="ARBA" id="ARBA00004651"/>
    </source>
</evidence>